<comment type="caution">
    <text evidence="2">The sequence shown here is derived from an EMBL/GenBank/DDBJ whole genome shotgun (WGS) entry which is preliminary data.</text>
</comment>
<organism evidence="2 3">
    <name type="scientific">Marinoscillum furvescens DSM 4134</name>
    <dbReference type="NCBI Taxonomy" id="1122208"/>
    <lineage>
        <taxon>Bacteria</taxon>
        <taxon>Pseudomonadati</taxon>
        <taxon>Bacteroidota</taxon>
        <taxon>Cytophagia</taxon>
        <taxon>Cytophagales</taxon>
        <taxon>Reichenbachiellaceae</taxon>
        <taxon>Marinoscillum</taxon>
    </lineage>
</organism>
<reference evidence="2 3" key="1">
    <citation type="submission" date="2018-07" db="EMBL/GenBank/DDBJ databases">
        <title>Genomic Encyclopedia of Type Strains, Phase IV (KMG-IV): sequencing the most valuable type-strain genomes for metagenomic binning, comparative biology and taxonomic classification.</title>
        <authorList>
            <person name="Goeker M."/>
        </authorList>
    </citation>
    <scope>NUCLEOTIDE SEQUENCE [LARGE SCALE GENOMIC DNA]</scope>
    <source>
        <strain evidence="2 3">DSM 4134</strain>
    </source>
</reference>
<dbReference type="Proteomes" id="UP000256779">
    <property type="component" value="Unassembled WGS sequence"/>
</dbReference>
<name>A0A3D9L3L9_MARFU</name>
<accession>A0A3D9L3L9</accession>
<protein>
    <submittedName>
        <fullName evidence="2">Uncharacterized protein</fullName>
    </submittedName>
</protein>
<evidence type="ECO:0000313" key="3">
    <source>
        <dbReference type="Proteomes" id="UP000256779"/>
    </source>
</evidence>
<dbReference type="RefSeq" id="WP_115867938.1">
    <property type="nucleotide sequence ID" value="NZ_QREG01000008.1"/>
</dbReference>
<dbReference type="EMBL" id="QREG01000008">
    <property type="protein sequence ID" value="RED99400.1"/>
    <property type="molecule type" value="Genomic_DNA"/>
</dbReference>
<keyword evidence="1" id="KW-1133">Transmembrane helix</keyword>
<feature type="transmembrane region" description="Helical" evidence="1">
    <location>
        <begin position="12"/>
        <end position="31"/>
    </location>
</feature>
<gene>
    <name evidence="2" type="ORF">C7460_10816</name>
</gene>
<evidence type="ECO:0000313" key="2">
    <source>
        <dbReference type="EMBL" id="RED99400.1"/>
    </source>
</evidence>
<keyword evidence="3" id="KW-1185">Reference proteome</keyword>
<feature type="transmembrane region" description="Helical" evidence="1">
    <location>
        <begin position="37"/>
        <end position="62"/>
    </location>
</feature>
<keyword evidence="1" id="KW-0472">Membrane</keyword>
<dbReference type="AlphaFoldDB" id="A0A3D9L3L9"/>
<evidence type="ECO:0000256" key="1">
    <source>
        <dbReference type="SAM" id="Phobius"/>
    </source>
</evidence>
<keyword evidence="1" id="KW-0812">Transmembrane</keyword>
<sequence>MTRRKLKLYSIFDLTIAVVGVALCVLALSLLNSALPFELLVLLGLMGVIMAVLGTSLFIDLIQFRSELRKMFGSGQY</sequence>
<proteinExistence type="predicted"/>